<feature type="compositionally biased region" description="Basic and acidic residues" evidence="1">
    <location>
        <begin position="68"/>
        <end position="92"/>
    </location>
</feature>
<name>A0AA87Z7W5_FICCA</name>
<organism evidence="2 3">
    <name type="scientific">Ficus carica</name>
    <name type="common">Common fig</name>
    <dbReference type="NCBI Taxonomy" id="3494"/>
    <lineage>
        <taxon>Eukaryota</taxon>
        <taxon>Viridiplantae</taxon>
        <taxon>Streptophyta</taxon>
        <taxon>Embryophyta</taxon>
        <taxon>Tracheophyta</taxon>
        <taxon>Spermatophyta</taxon>
        <taxon>Magnoliopsida</taxon>
        <taxon>eudicotyledons</taxon>
        <taxon>Gunneridae</taxon>
        <taxon>Pentapetalae</taxon>
        <taxon>rosids</taxon>
        <taxon>fabids</taxon>
        <taxon>Rosales</taxon>
        <taxon>Moraceae</taxon>
        <taxon>Ficeae</taxon>
        <taxon>Ficus</taxon>
    </lineage>
</organism>
<sequence>MMISVGGNHLCICTKVKRSGRRSRRHIGVEEWGEVKITSVVKKPIMIAPVERVRQLSDDAVRLLPDKDCKGRSQRHRGDLARRPTEERRSQENRLAAMQGWI</sequence>
<reference evidence="2" key="1">
    <citation type="submission" date="2023-07" db="EMBL/GenBank/DDBJ databases">
        <title>draft genome sequence of fig (Ficus carica).</title>
        <authorList>
            <person name="Takahashi T."/>
            <person name="Nishimura K."/>
        </authorList>
    </citation>
    <scope>NUCLEOTIDE SEQUENCE</scope>
</reference>
<evidence type="ECO:0000256" key="1">
    <source>
        <dbReference type="SAM" id="MobiDB-lite"/>
    </source>
</evidence>
<evidence type="ECO:0000313" key="3">
    <source>
        <dbReference type="Proteomes" id="UP001187192"/>
    </source>
</evidence>
<dbReference type="Proteomes" id="UP001187192">
    <property type="component" value="Unassembled WGS sequence"/>
</dbReference>
<dbReference type="EMBL" id="BTGU01003923">
    <property type="protein sequence ID" value="GMN20713.1"/>
    <property type="molecule type" value="Genomic_DNA"/>
</dbReference>
<evidence type="ECO:0000313" key="2">
    <source>
        <dbReference type="EMBL" id="GMN20713.1"/>
    </source>
</evidence>
<gene>
    <name evidence="2" type="ORF">TIFTF001_045372</name>
</gene>
<accession>A0AA87Z7W5</accession>
<dbReference type="AlphaFoldDB" id="A0AA87Z7W5"/>
<feature type="region of interest" description="Disordered" evidence="1">
    <location>
        <begin position="68"/>
        <end position="102"/>
    </location>
</feature>
<keyword evidence="3" id="KW-1185">Reference proteome</keyword>
<proteinExistence type="predicted"/>
<comment type="caution">
    <text evidence="2">The sequence shown here is derived from an EMBL/GenBank/DDBJ whole genome shotgun (WGS) entry which is preliminary data.</text>
</comment>
<protein>
    <submittedName>
        <fullName evidence="2">Uncharacterized protein</fullName>
    </submittedName>
</protein>